<protein>
    <submittedName>
        <fullName evidence="2">Uncharacterized protein</fullName>
    </submittedName>
</protein>
<accession>A0A3D8J311</accession>
<evidence type="ECO:0000313" key="3">
    <source>
        <dbReference type="Proteomes" id="UP000257045"/>
    </source>
</evidence>
<sequence length="127" mass="14732">MQSSFIIFFYILSFVLLIPIVLLGILITPEKPSKPSAPKKPTPQDLLKQIKKNKDSAHQALKNFEELFIDAQSCDRQVWMNLLDQFALCKWLETTEVVELQQRVIEANPQLKKEIENHISNSLKNRK</sequence>
<name>A0A3D8J311_9HELI</name>
<keyword evidence="3" id="KW-1185">Reference proteome</keyword>
<dbReference type="Proteomes" id="UP000257045">
    <property type="component" value="Unassembled WGS sequence"/>
</dbReference>
<proteinExistence type="predicted"/>
<keyword evidence="1" id="KW-0812">Transmembrane</keyword>
<evidence type="ECO:0000313" key="2">
    <source>
        <dbReference type="EMBL" id="RDU71151.1"/>
    </source>
</evidence>
<evidence type="ECO:0000256" key="1">
    <source>
        <dbReference type="SAM" id="Phobius"/>
    </source>
</evidence>
<keyword evidence="1" id="KW-0472">Membrane</keyword>
<organism evidence="2 3">
    <name type="scientific">Helicobacter brantae</name>
    <dbReference type="NCBI Taxonomy" id="375927"/>
    <lineage>
        <taxon>Bacteria</taxon>
        <taxon>Pseudomonadati</taxon>
        <taxon>Campylobacterota</taxon>
        <taxon>Epsilonproteobacteria</taxon>
        <taxon>Campylobacterales</taxon>
        <taxon>Helicobacteraceae</taxon>
        <taxon>Helicobacter</taxon>
    </lineage>
</organism>
<comment type="caution">
    <text evidence="2">The sequence shown here is derived from an EMBL/GenBank/DDBJ whole genome shotgun (WGS) entry which is preliminary data.</text>
</comment>
<dbReference type="RefSeq" id="WP_115569297.1">
    <property type="nucleotide sequence ID" value="NZ_NXLV01000004.1"/>
</dbReference>
<reference evidence="2 3" key="1">
    <citation type="submission" date="2018-04" db="EMBL/GenBank/DDBJ databases">
        <title>Novel Campyloabacter and Helicobacter Species and Strains.</title>
        <authorList>
            <person name="Mannion A.J."/>
            <person name="Shen Z."/>
            <person name="Fox J.G."/>
        </authorList>
    </citation>
    <scope>NUCLEOTIDE SEQUENCE [LARGE SCALE GENOMIC DNA]</scope>
    <source>
        <strain evidence="2 3">MIT 04-9366</strain>
    </source>
</reference>
<dbReference type="EMBL" id="NXLV01000004">
    <property type="protein sequence ID" value="RDU71151.1"/>
    <property type="molecule type" value="Genomic_DNA"/>
</dbReference>
<dbReference type="AlphaFoldDB" id="A0A3D8J311"/>
<dbReference type="OrthoDB" id="9967212at2"/>
<feature type="transmembrane region" description="Helical" evidence="1">
    <location>
        <begin position="6"/>
        <end position="27"/>
    </location>
</feature>
<keyword evidence="1" id="KW-1133">Transmembrane helix</keyword>
<gene>
    <name evidence="2" type="ORF">CQA58_03290</name>
</gene>